<proteinExistence type="predicted"/>
<feature type="compositionally biased region" description="Acidic residues" evidence="2">
    <location>
        <begin position="1205"/>
        <end position="1227"/>
    </location>
</feature>
<keyword evidence="3" id="KW-1133">Transmembrane helix</keyword>
<dbReference type="Proteomes" id="UP001197093">
    <property type="component" value="Unassembled WGS sequence"/>
</dbReference>
<dbReference type="PROSITE" id="PS00383">
    <property type="entry name" value="TYR_PHOSPHATASE_1"/>
    <property type="match status" value="1"/>
</dbReference>
<comment type="caution">
    <text evidence="6">The sequence shown here is derived from an EMBL/GenBank/DDBJ whole genome shotgun (WGS) entry which is preliminary data.</text>
</comment>
<dbReference type="PROSITE" id="PS50055">
    <property type="entry name" value="TYR_PHOSPHATASE_PTP"/>
    <property type="match status" value="1"/>
</dbReference>
<dbReference type="InterPro" id="IPR000408">
    <property type="entry name" value="Reg_chr_condens"/>
</dbReference>
<feature type="region of interest" description="Disordered" evidence="2">
    <location>
        <begin position="902"/>
        <end position="958"/>
    </location>
</feature>
<reference evidence="6" key="1">
    <citation type="submission" date="2023-02" db="EMBL/GenBank/DDBJ databases">
        <authorList>
            <person name="Palmer J.M."/>
        </authorList>
    </citation>
    <scope>NUCLEOTIDE SEQUENCE</scope>
    <source>
        <strain evidence="6">FW57</strain>
    </source>
</reference>
<dbReference type="InterPro" id="IPR003595">
    <property type="entry name" value="Tyr_Pase_cat"/>
</dbReference>
<dbReference type="InterPro" id="IPR053245">
    <property type="entry name" value="MitoProcess-Associated"/>
</dbReference>
<dbReference type="InterPro" id="IPR009091">
    <property type="entry name" value="RCC1/BLIP-II"/>
</dbReference>
<feature type="domain" description="Tyrosine-protein phosphatase" evidence="4">
    <location>
        <begin position="752"/>
        <end position="1186"/>
    </location>
</feature>
<evidence type="ECO:0000259" key="5">
    <source>
        <dbReference type="PROSITE" id="PS50056"/>
    </source>
</evidence>
<feature type="compositionally biased region" description="Acidic residues" evidence="2">
    <location>
        <begin position="1071"/>
        <end position="1081"/>
    </location>
</feature>
<keyword evidence="7" id="KW-1185">Reference proteome</keyword>
<evidence type="ECO:0000256" key="2">
    <source>
        <dbReference type="SAM" id="MobiDB-lite"/>
    </source>
</evidence>
<feature type="transmembrane region" description="Helical" evidence="3">
    <location>
        <begin position="45"/>
        <end position="65"/>
    </location>
</feature>
<dbReference type="PROSITE" id="PS50012">
    <property type="entry name" value="RCC1_3"/>
    <property type="match status" value="2"/>
</dbReference>
<dbReference type="GO" id="GO:0005743">
    <property type="term" value="C:mitochondrial inner membrane"/>
    <property type="evidence" value="ECO:0007669"/>
    <property type="project" value="TreeGrafter"/>
</dbReference>
<dbReference type="InterPro" id="IPR029021">
    <property type="entry name" value="Prot-tyrosine_phosphatase-like"/>
</dbReference>
<protein>
    <recommendedName>
        <fullName evidence="8">Protein-tyrosine-phosphatase</fullName>
    </recommendedName>
</protein>
<dbReference type="SUPFAM" id="SSF50985">
    <property type="entry name" value="RCC1/BLIP-II"/>
    <property type="match status" value="1"/>
</dbReference>
<feature type="compositionally biased region" description="Low complexity" evidence="2">
    <location>
        <begin position="948"/>
        <end position="958"/>
    </location>
</feature>
<dbReference type="GO" id="GO:0034551">
    <property type="term" value="P:mitochondrial respiratory chain complex III assembly"/>
    <property type="evidence" value="ECO:0007669"/>
    <property type="project" value="TreeGrafter"/>
</dbReference>
<feature type="repeat" description="RCC1" evidence="1">
    <location>
        <begin position="278"/>
        <end position="341"/>
    </location>
</feature>
<dbReference type="Gene3D" id="2.130.10.30">
    <property type="entry name" value="Regulator of chromosome condensation 1/beta-lactamase-inhibitor protein II"/>
    <property type="match status" value="1"/>
</dbReference>
<evidence type="ECO:0008006" key="8">
    <source>
        <dbReference type="Google" id="ProtNLM"/>
    </source>
</evidence>
<dbReference type="PANTHER" id="PTHR47563:SF1">
    <property type="entry name" value="PROTEIN FMP25, MITOCHONDRIAL"/>
    <property type="match status" value="1"/>
</dbReference>
<evidence type="ECO:0000256" key="1">
    <source>
        <dbReference type="PROSITE-ProRule" id="PRU00235"/>
    </source>
</evidence>
<dbReference type="InterPro" id="IPR000242">
    <property type="entry name" value="PTP_cat"/>
</dbReference>
<gene>
    <name evidence="6" type="ORF">NEMBOFW57_003828</name>
</gene>
<dbReference type="SMART" id="SM00404">
    <property type="entry name" value="PTPc_motif"/>
    <property type="match status" value="1"/>
</dbReference>
<keyword evidence="3" id="KW-0812">Transmembrane</keyword>
<keyword evidence="3" id="KW-0472">Membrane</keyword>
<dbReference type="InterPro" id="IPR016130">
    <property type="entry name" value="Tyr_Pase_AS"/>
</dbReference>
<evidence type="ECO:0000256" key="3">
    <source>
        <dbReference type="SAM" id="Phobius"/>
    </source>
</evidence>
<feature type="repeat" description="RCC1" evidence="1">
    <location>
        <begin position="342"/>
        <end position="403"/>
    </location>
</feature>
<accession>A0AAD4F5N6</accession>
<dbReference type="AlphaFoldDB" id="A0AAD4F5N6"/>
<organism evidence="6 7">
    <name type="scientific">Staphylotrichum longicolle</name>
    <dbReference type="NCBI Taxonomy" id="669026"/>
    <lineage>
        <taxon>Eukaryota</taxon>
        <taxon>Fungi</taxon>
        <taxon>Dikarya</taxon>
        <taxon>Ascomycota</taxon>
        <taxon>Pezizomycotina</taxon>
        <taxon>Sordariomycetes</taxon>
        <taxon>Sordariomycetidae</taxon>
        <taxon>Sordariales</taxon>
        <taxon>Chaetomiaceae</taxon>
        <taxon>Staphylotrichum</taxon>
    </lineage>
</organism>
<dbReference type="Gene3D" id="3.90.190.10">
    <property type="entry name" value="Protein tyrosine phosphatase superfamily"/>
    <property type="match status" value="1"/>
</dbReference>
<feature type="region of interest" description="Disordered" evidence="2">
    <location>
        <begin position="1194"/>
        <end position="1246"/>
    </location>
</feature>
<dbReference type="GO" id="GO:0004725">
    <property type="term" value="F:protein tyrosine phosphatase activity"/>
    <property type="evidence" value="ECO:0007669"/>
    <property type="project" value="InterPro"/>
</dbReference>
<dbReference type="FunFam" id="2.130.10.30:FF:000027">
    <property type="entry name" value="Protein FMP25, mitochondrial"/>
    <property type="match status" value="1"/>
</dbReference>
<evidence type="ECO:0000259" key="4">
    <source>
        <dbReference type="PROSITE" id="PS50055"/>
    </source>
</evidence>
<feature type="compositionally biased region" description="Gly residues" evidence="2">
    <location>
        <begin position="1058"/>
        <end position="1070"/>
    </location>
</feature>
<feature type="region of interest" description="Disordered" evidence="2">
    <location>
        <begin position="1056"/>
        <end position="1146"/>
    </location>
</feature>
<sequence>MASPLVSRLALRRPSSLRAVTTSPPQWVRHYSSPRPTQRFGARTFAMLTLTAVSGAGAILAYPYLFPKSEPAGPAEIEKAEIVYEKPRKKAASKEENRDLVSSQHLQVKNSWEHPGVYAWGSNAGRVVAPDSNETVIKTPRRIPYFDGQILRDLKLDRDFGAAVTENGDLVQWGTAFSKESVAPTVTLKGKNIAKIAVSRDRIIALSSNGSVYSIPVASADQDSGEKPAGSSSWFPLWSADKSATSYRLLKPENLGWGEKVVDVKSGLEHCLLLTSKGRVFAAASSSEEFPSKGQLGIPGLTWQTRPAGPYDQPHEVKALGDANIKAIAAGAFHSLVLDNQGRVFSFGDNTNGQLGVDAGAGVGYVDAPALVPIRKLYSGTDLLPKATSIAAGGMNSFFTVDATKTHSQVPSELGRTTADTWVCGSGIHGSLGTGKWTHISPKPSKIKALSGLYEYDETANRITPIRLAHLAVGNTHACAVLDNVTHLTASPSSSATDTNFGADILWWGGNEYYQLGTGKRSNVNVPVYIGPLDGGQGDARMGRQAGEHRFQITPRTTVRLGEDGKGRTASVEQRVECGRYVTAVYSVGAVSPPVSPAQKGGRRADSDHQRPPKGKTTPPPGDLPSGSPMRSLRGLSPFRVFHRSSGKRARDSPPASLPHSPAAVPVLSGDCADGRPVSPLSLKTDPAGDDGQRAARPPKIPAFLDQSPQEIENKFSELVWRERNRVLQSLNNPSPEFRWARVTGPHLKVLDRYMNIQPWHNNRIKLQVPDGQLDYINASPISLTPSSCPTADGRTGATREPDRYIAMQGPKAASTDHTWRMVVEQLESPGVIVMLTETHEGHQEKCFPYFPRSRDDPPLEINERDEFGDGFRATVRCEGLEETPAGDAIELRKLVIRVHSRRKPTSTSPHPSPPSTSASASTSASQISLNPLSASIAPPPTTPNPAPSSQQSTATASTTEPYDLVVYHFLYKKWPDFGVPSLADLDSFFTLMRLSREKNARPSNPRIVHCSAGVGRSGTFIALEHLMRELDAGVLEGWDERAVLGGGVGFPLPLGEAGEGTGVEGVVEGGGEEEEEEEENTHDAVAEGVVGRGEAETETDRGRKGARSRGGSRSGSLQNKSGSAAAAAAVGGSGSRSSTPSVLRLQEGQGEDLVFETVNQLREQRRTMVQAEGQYFFIYDVLRKLWLDKYGGGGAGHQQQQPEGDPDEMDVTMTEGEADEEEEEGSDGSAGEPAAKRLEVDHALR</sequence>
<dbReference type="EMBL" id="JAHCVI010000001">
    <property type="protein sequence ID" value="KAG7293771.1"/>
    <property type="molecule type" value="Genomic_DNA"/>
</dbReference>
<feature type="compositionally biased region" description="Basic and acidic residues" evidence="2">
    <location>
        <begin position="1235"/>
        <end position="1246"/>
    </location>
</feature>
<feature type="compositionally biased region" description="Low complexity" evidence="2">
    <location>
        <begin position="906"/>
        <end position="937"/>
    </location>
</feature>
<dbReference type="Pfam" id="PF13540">
    <property type="entry name" value="RCC1_2"/>
    <property type="match status" value="1"/>
</dbReference>
<evidence type="ECO:0000313" key="7">
    <source>
        <dbReference type="Proteomes" id="UP001197093"/>
    </source>
</evidence>
<feature type="compositionally biased region" description="Pro residues" evidence="2">
    <location>
        <begin position="938"/>
        <end position="947"/>
    </location>
</feature>
<dbReference type="PANTHER" id="PTHR47563">
    <property type="entry name" value="PROTEIN FMP25, MITOCHONDRIAL"/>
    <property type="match status" value="1"/>
</dbReference>
<feature type="domain" description="Tyrosine specific protein phosphatases" evidence="5">
    <location>
        <begin position="987"/>
        <end position="1032"/>
    </location>
</feature>
<dbReference type="SMART" id="SM00194">
    <property type="entry name" value="PTPc"/>
    <property type="match status" value="1"/>
</dbReference>
<dbReference type="PROSITE" id="PS00626">
    <property type="entry name" value="RCC1_2"/>
    <property type="match status" value="1"/>
</dbReference>
<dbReference type="SUPFAM" id="SSF52799">
    <property type="entry name" value="(Phosphotyrosine protein) phosphatases II"/>
    <property type="match status" value="1"/>
</dbReference>
<feature type="compositionally biased region" description="Basic and acidic residues" evidence="2">
    <location>
        <begin position="1094"/>
        <end position="1104"/>
    </location>
</feature>
<dbReference type="PRINTS" id="PR00700">
    <property type="entry name" value="PRTYPHPHTASE"/>
</dbReference>
<evidence type="ECO:0000313" key="6">
    <source>
        <dbReference type="EMBL" id="KAG7293771.1"/>
    </source>
</evidence>
<dbReference type="Pfam" id="PF00102">
    <property type="entry name" value="Y_phosphatase"/>
    <property type="match status" value="3"/>
</dbReference>
<feature type="compositionally biased region" description="Low complexity" evidence="2">
    <location>
        <begin position="653"/>
        <end position="666"/>
    </location>
</feature>
<feature type="region of interest" description="Disordered" evidence="2">
    <location>
        <begin position="591"/>
        <end position="697"/>
    </location>
</feature>
<name>A0AAD4F5N6_9PEZI</name>
<dbReference type="InterPro" id="IPR000387">
    <property type="entry name" value="Tyr_Pase_dom"/>
</dbReference>
<dbReference type="PROSITE" id="PS50056">
    <property type="entry name" value="TYR_PHOSPHATASE_2"/>
    <property type="match status" value="1"/>
</dbReference>
<feature type="compositionally biased region" description="Low complexity" evidence="2">
    <location>
        <begin position="1110"/>
        <end position="1139"/>
    </location>
</feature>